<dbReference type="Proteomes" id="UP000246073">
    <property type="component" value="Unassembled WGS sequence"/>
</dbReference>
<evidence type="ECO:0000313" key="2">
    <source>
        <dbReference type="Proteomes" id="UP000246073"/>
    </source>
</evidence>
<evidence type="ECO:0000313" key="1">
    <source>
        <dbReference type="EMBL" id="SPL62834.1"/>
    </source>
</evidence>
<name>A0A2P9HFE6_9HYPH</name>
<reference evidence="2" key="1">
    <citation type="submission" date="2017-12" db="EMBL/GenBank/DDBJ databases">
        <authorList>
            <person name="Diaz M."/>
        </authorList>
    </citation>
    <scope>NUCLEOTIDE SEQUENCE [LARGE SCALE GENOMIC DNA]</scope>
    <source>
        <strain evidence="2">FI11154</strain>
    </source>
</reference>
<organism evidence="1 2">
    <name type="scientific">Ochrobactrum soli</name>
    <dbReference type="NCBI Taxonomy" id="2448455"/>
    <lineage>
        <taxon>Bacteria</taxon>
        <taxon>Pseudomonadati</taxon>
        <taxon>Pseudomonadota</taxon>
        <taxon>Alphaproteobacteria</taxon>
        <taxon>Hyphomicrobiales</taxon>
        <taxon>Brucellaceae</taxon>
        <taxon>Brucella/Ochrobactrum group</taxon>
        <taxon>Ochrobactrum</taxon>
    </lineage>
</organism>
<dbReference type="AlphaFoldDB" id="A0A2P9HFE6"/>
<gene>
    <name evidence="1" type="ORF">OHAE_2766</name>
</gene>
<sequence length="48" mass="4850">MWPCANRGAAQAPKAGDTIERPCCEAAQAAAIAPEELGAIFAGPPLRG</sequence>
<protein>
    <submittedName>
        <fullName evidence="1">Uncharacterized protein</fullName>
    </submittedName>
</protein>
<proteinExistence type="predicted"/>
<dbReference type="EMBL" id="OOFM01000004">
    <property type="protein sequence ID" value="SPL62834.1"/>
    <property type="molecule type" value="Genomic_DNA"/>
</dbReference>
<accession>A0A2P9HFE6</accession>